<protein>
    <submittedName>
        <fullName evidence="3">TMhelix containing protein</fullName>
    </submittedName>
</protein>
<feature type="transmembrane region" description="Helical" evidence="2">
    <location>
        <begin position="465"/>
        <end position="487"/>
    </location>
</feature>
<feature type="transmembrane region" description="Helical" evidence="2">
    <location>
        <begin position="519"/>
        <end position="542"/>
    </location>
</feature>
<dbReference type="EMBL" id="MG592409">
    <property type="protein sequence ID" value="AUR82506.1"/>
    <property type="molecule type" value="Genomic_DNA"/>
</dbReference>
<evidence type="ECO:0000313" key="4">
    <source>
        <dbReference type="Proteomes" id="UP000269377"/>
    </source>
</evidence>
<organism evidence="3 4">
    <name type="scientific">Vibrio phage 1.025.O._10N.222.46.B6</name>
    <dbReference type="NCBI Taxonomy" id="1881420"/>
    <lineage>
        <taxon>Viruses</taxon>
        <taxon>Duplodnaviria</taxon>
        <taxon>Heunggongvirae</taxon>
        <taxon>Uroviricota</taxon>
        <taxon>Caudoviricetes</taxon>
        <taxon>Schitoviridae</taxon>
        <taxon>Pontosvirinae</taxon>
        <taxon>Nahantvirus</taxon>
        <taxon>Nahantvirus 49C7</taxon>
    </lineage>
</organism>
<evidence type="ECO:0000313" key="3">
    <source>
        <dbReference type="EMBL" id="AUR82506.1"/>
    </source>
</evidence>
<name>A0A2I7QM90_9CAUD</name>
<evidence type="ECO:0000256" key="2">
    <source>
        <dbReference type="SAM" id="Phobius"/>
    </source>
</evidence>
<sequence length="672" mass="74804">MGKYAISVASYATNINDISGNPTKNTISSICHKREVGDHKSVNSSLLGAMHNGLAVRVNSGIKYGRDEYVYGLPEGYVVTTEIDIETVQDVISEELGTEVVINAAFIAPPDPDYFARWYSYENWGGDPLTGYMSNPPVNGSDIEISDAAWTNYTGLEMLLTYSRDGIPKNKTFIENSPVPVDLTKQYYQVIYTREDTVSPTSDFWIYELGTNTIPELEVVVEEYLDSPFLPVVPVRENNINLGPEAEDGEFIYDENGQKIVPDTELYRTSVKLCEKFRIGFDDIAREITGNEDVDSIDHSYIIFGIDIRSDTKPGKTYLFDFFEKLAFSTIGSSEIEVRDAQYYKIRLTFDSCTSSDEVGELDEVEVEYSGNIMYLRAPTDPGMYREITVVNPVHINFVYQNHTVITTLEDSADEENYNFIVPLDYFEAQNAGSLFDRERLYIEAAKLVFNCYEKKKLKWYQRGWFKVVLIVIAVVITVFTGVGGAFVAALEAGIAATVLFLVEAVLISSLIKYGFQMLVDVLGIEIGILLAIVAAVASFMVGDATGILSAENLMTASSGFVMGSDASLSADMEKLADDMATWTEEAAALDKELNEAFEELNTDTFFNAYDFINAGNIFIPNEVPEEYFNRTIHTGNIGVGVLSVPEHYVDNALTLPTVSRFMGYEDTEDGV</sequence>
<proteinExistence type="predicted"/>
<dbReference type="Proteomes" id="UP000269377">
    <property type="component" value="Segment"/>
</dbReference>
<keyword evidence="1" id="KW-0175">Coiled coil</keyword>
<accession>A0A2I7QM90</accession>
<feature type="coiled-coil region" evidence="1">
    <location>
        <begin position="573"/>
        <end position="600"/>
    </location>
</feature>
<reference evidence="3 4" key="1">
    <citation type="submission" date="2017-11" db="EMBL/GenBank/DDBJ databases">
        <title>A major lineage of nontailed dsDNA viruses as unrecognized killers of marine bacteria.</title>
        <authorList>
            <person name="Kauffman K.M."/>
            <person name="Hussain F.A."/>
            <person name="Yang J."/>
            <person name="Arevalo P."/>
            <person name="Brown J.M."/>
            <person name="Chang W.K."/>
            <person name="VanInsberghe D."/>
            <person name="Elsherbini J."/>
            <person name="Cutler M.B."/>
            <person name="Kelly L."/>
            <person name="Polz M.F."/>
        </authorList>
    </citation>
    <scope>NUCLEOTIDE SEQUENCE [LARGE SCALE GENOMIC DNA]</scope>
</reference>
<evidence type="ECO:0000256" key="1">
    <source>
        <dbReference type="SAM" id="Coils"/>
    </source>
</evidence>
<keyword evidence="2" id="KW-0812">Transmembrane</keyword>
<gene>
    <name evidence="3" type="ORF">NVP1025O_023</name>
</gene>
<keyword evidence="2" id="KW-0472">Membrane</keyword>
<feature type="transmembrane region" description="Helical" evidence="2">
    <location>
        <begin position="493"/>
        <end position="512"/>
    </location>
</feature>
<keyword evidence="2" id="KW-1133">Transmembrane helix</keyword>